<feature type="region of interest" description="Disordered" evidence="2">
    <location>
        <begin position="644"/>
        <end position="701"/>
    </location>
</feature>
<keyword evidence="1" id="KW-0175">Coiled coil</keyword>
<evidence type="ECO:0000313" key="3">
    <source>
        <dbReference type="EMBL" id="QHS81743.1"/>
    </source>
</evidence>
<evidence type="ECO:0000256" key="1">
    <source>
        <dbReference type="SAM" id="Coils"/>
    </source>
</evidence>
<feature type="coiled-coil region" evidence="1">
    <location>
        <begin position="583"/>
        <end position="610"/>
    </location>
</feature>
<protein>
    <submittedName>
        <fullName evidence="3">Uncharacterized protein</fullName>
    </submittedName>
</protein>
<organism evidence="3">
    <name type="scientific">viral metagenome</name>
    <dbReference type="NCBI Taxonomy" id="1070528"/>
    <lineage>
        <taxon>unclassified sequences</taxon>
        <taxon>metagenomes</taxon>
        <taxon>organismal metagenomes</taxon>
    </lineage>
</organism>
<feature type="coiled-coil region" evidence="1">
    <location>
        <begin position="427"/>
        <end position="454"/>
    </location>
</feature>
<feature type="compositionally biased region" description="Basic residues" evidence="2">
    <location>
        <begin position="743"/>
        <end position="761"/>
    </location>
</feature>
<feature type="region of interest" description="Disordered" evidence="2">
    <location>
        <begin position="723"/>
        <end position="761"/>
    </location>
</feature>
<dbReference type="EMBL" id="MN740759">
    <property type="protein sequence ID" value="QHS81743.1"/>
    <property type="molecule type" value="Genomic_DNA"/>
</dbReference>
<sequence length="761" mass="83747">MSSVNAISRSIDVASKEDGAVENVMKGIKAILHVFAAALENGDEHGWLTRLTDEAGQPFFTEEEAINLEPRLQPLADGLRSMVKGPESQSGGASGIDELYESFLNAIDSVNQMVQGFARTSGTLQMELASDFKPDPHPFGAFAVAGPVGKVVSEIPLPYRTFMFLTYLGLDMVRIFTSMPGFDMPFLRKTLSVIASAADILRGDWIKALLSFAGFFEASYVYMGFLGKVAVSMFNMVSPDVQEDIGWTTLSVLKSATMGFMLTCFQTFAPFELRQQVYTVFGQILNKKICEGEAVKGAMEGGSTTPANVRAVNQRLPTDSTIQRVQAAVAQPSSVCSDEVQQIIGVAQQNVFLRIALQLARIPTTPYALQKSCKELYDYVGEKGHHDWKTLLMAEGMLDYLAPNRDKSDDNVSEQDQAKADLPHNKAVTLKKELQQLRDKEVSLKTDVAAAEQAITDASNNPIDVPSLETIIAELFPKDTITHTFKGFDYNTFLKVMNYVIKAEYSNKDLGEFASLKGDLTDAIILDYTQTLYEILDMPDYELIHEKVFAVNRIINAIKRREWGLIGPNLESIESKVKDLYLSKAKEIAIKKAQDALEELKRQQTANQMAIEAKMDELLDATGAMVESVDTIAEQTEKAVAAAKGKELTDKSKDQFEKSEAKKAEEEKAKKEAEDKRIEEEVQKRVAEQASSKEPVSEPIPATPVNVAKAMSKAVSNVIGRIGAGKESTAEATPVPPATTKGGSRKRLQKGRRLTKRAKRS</sequence>
<feature type="compositionally biased region" description="Basic and acidic residues" evidence="2">
    <location>
        <begin position="644"/>
        <end position="687"/>
    </location>
</feature>
<proteinExistence type="predicted"/>
<reference evidence="3" key="1">
    <citation type="journal article" date="2020" name="Nature">
        <title>Giant virus diversity and host interactions through global metagenomics.</title>
        <authorList>
            <person name="Schulz F."/>
            <person name="Roux S."/>
            <person name="Paez-Espino D."/>
            <person name="Jungbluth S."/>
            <person name="Walsh D.A."/>
            <person name="Denef V.J."/>
            <person name="McMahon K.D."/>
            <person name="Konstantinidis K.T."/>
            <person name="Eloe-Fadrosh E.A."/>
            <person name="Kyrpides N.C."/>
            <person name="Woyke T."/>
        </authorList>
    </citation>
    <scope>NUCLEOTIDE SEQUENCE</scope>
    <source>
        <strain evidence="3">GVMAG-S-1101164-72</strain>
    </source>
</reference>
<name>A0A6C0AQG4_9ZZZZ</name>
<evidence type="ECO:0000256" key="2">
    <source>
        <dbReference type="SAM" id="MobiDB-lite"/>
    </source>
</evidence>
<accession>A0A6C0AQG4</accession>
<dbReference type="AlphaFoldDB" id="A0A6C0AQG4"/>